<organism evidence="2 3">
    <name type="scientific">Halodurantibacterium flavum</name>
    <dbReference type="NCBI Taxonomy" id="1382802"/>
    <lineage>
        <taxon>Bacteria</taxon>
        <taxon>Pseudomonadati</taxon>
        <taxon>Pseudomonadota</taxon>
        <taxon>Alphaproteobacteria</taxon>
        <taxon>Rhodobacterales</taxon>
        <taxon>Paracoccaceae</taxon>
        <taxon>Halodurantibacterium</taxon>
    </lineage>
</organism>
<sequence>MIFRPLRGTFRLLTLVGLGYLASRHLQRLVDEQARAAGNDVRQAGREDMRNPPKQWDKLDEELDQSFPASDPPANY</sequence>
<gene>
    <name evidence="2" type="ORF">ACFSGJ_12810</name>
</gene>
<evidence type="ECO:0000313" key="3">
    <source>
        <dbReference type="Proteomes" id="UP001597353"/>
    </source>
</evidence>
<keyword evidence="3" id="KW-1185">Reference proteome</keyword>
<proteinExistence type="predicted"/>
<evidence type="ECO:0000256" key="1">
    <source>
        <dbReference type="SAM" id="MobiDB-lite"/>
    </source>
</evidence>
<reference evidence="3" key="1">
    <citation type="journal article" date="2019" name="Int. J. Syst. Evol. Microbiol.">
        <title>The Global Catalogue of Microorganisms (GCM) 10K type strain sequencing project: providing services to taxonomists for standard genome sequencing and annotation.</title>
        <authorList>
            <consortium name="The Broad Institute Genomics Platform"/>
            <consortium name="The Broad Institute Genome Sequencing Center for Infectious Disease"/>
            <person name="Wu L."/>
            <person name="Ma J."/>
        </authorList>
    </citation>
    <scope>NUCLEOTIDE SEQUENCE [LARGE SCALE GENOMIC DNA]</scope>
    <source>
        <strain evidence="3">CGMCC 4.7242</strain>
    </source>
</reference>
<dbReference type="RefSeq" id="WP_390262367.1">
    <property type="nucleotide sequence ID" value="NZ_JBHUGH010000009.1"/>
</dbReference>
<name>A0ABW4S682_9RHOB</name>
<feature type="region of interest" description="Disordered" evidence="1">
    <location>
        <begin position="37"/>
        <end position="76"/>
    </location>
</feature>
<accession>A0ABW4S682</accession>
<evidence type="ECO:0000313" key="2">
    <source>
        <dbReference type="EMBL" id="MFD1913095.1"/>
    </source>
</evidence>
<protein>
    <recommendedName>
        <fullName evidence="4">ATP synthase subunit e, mitochondrial</fullName>
    </recommendedName>
</protein>
<evidence type="ECO:0008006" key="4">
    <source>
        <dbReference type="Google" id="ProtNLM"/>
    </source>
</evidence>
<dbReference type="Proteomes" id="UP001597353">
    <property type="component" value="Unassembled WGS sequence"/>
</dbReference>
<dbReference type="EMBL" id="JBHUGH010000009">
    <property type="protein sequence ID" value="MFD1913095.1"/>
    <property type="molecule type" value="Genomic_DNA"/>
</dbReference>
<feature type="compositionally biased region" description="Basic and acidic residues" evidence="1">
    <location>
        <begin position="43"/>
        <end position="58"/>
    </location>
</feature>
<comment type="caution">
    <text evidence="2">The sequence shown here is derived from an EMBL/GenBank/DDBJ whole genome shotgun (WGS) entry which is preliminary data.</text>
</comment>